<gene>
    <name evidence="3" type="ORF">UFOVP950_18</name>
</gene>
<reference evidence="3" key="1">
    <citation type="submission" date="2020-05" db="EMBL/GenBank/DDBJ databases">
        <authorList>
            <person name="Chiriac C."/>
            <person name="Salcher M."/>
            <person name="Ghai R."/>
            <person name="Kavagutti S V."/>
        </authorList>
    </citation>
    <scope>NUCLEOTIDE SEQUENCE</scope>
</reference>
<evidence type="ECO:0000313" key="3">
    <source>
        <dbReference type="EMBL" id="CAB4172938.1"/>
    </source>
</evidence>
<accession>A0A6J5PV52</accession>
<name>A0A6J5PV52_9CAUD</name>
<keyword evidence="1" id="KW-0175">Coiled coil</keyword>
<protein>
    <submittedName>
        <fullName evidence="3">Uncharacterized protein</fullName>
    </submittedName>
</protein>
<feature type="transmembrane region" description="Helical" evidence="2">
    <location>
        <begin position="20"/>
        <end position="39"/>
    </location>
</feature>
<proteinExistence type="predicted"/>
<evidence type="ECO:0000256" key="1">
    <source>
        <dbReference type="SAM" id="Coils"/>
    </source>
</evidence>
<evidence type="ECO:0000256" key="2">
    <source>
        <dbReference type="SAM" id="Phobius"/>
    </source>
</evidence>
<keyword evidence="2" id="KW-1133">Transmembrane helix</keyword>
<feature type="coiled-coil region" evidence="1">
    <location>
        <begin position="42"/>
        <end position="69"/>
    </location>
</feature>
<keyword evidence="2" id="KW-0472">Membrane</keyword>
<dbReference type="EMBL" id="LR796894">
    <property type="protein sequence ID" value="CAB4172938.1"/>
    <property type="molecule type" value="Genomic_DNA"/>
</dbReference>
<keyword evidence="2" id="KW-0812">Transmembrane</keyword>
<organism evidence="3">
    <name type="scientific">uncultured Caudovirales phage</name>
    <dbReference type="NCBI Taxonomy" id="2100421"/>
    <lineage>
        <taxon>Viruses</taxon>
        <taxon>Duplodnaviria</taxon>
        <taxon>Heunggongvirae</taxon>
        <taxon>Uroviricota</taxon>
        <taxon>Caudoviricetes</taxon>
        <taxon>Peduoviridae</taxon>
        <taxon>Maltschvirus</taxon>
        <taxon>Maltschvirus maltsch</taxon>
    </lineage>
</organism>
<sequence>MAIKQNLSNPLPVSFKDFSRNPVVGTMFLIIIGISVLYIDIRGNFNSQLEAQSIKIEKLEAKMDAMGQSLIKCESAMSGASAKLSTLESLGKIQKIK</sequence>